<dbReference type="GO" id="GO:0007155">
    <property type="term" value="P:cell adhesion"/>
    <property type="evidence" value="ECO:0007669"/>
    <property type="project" value="InterPro"/>
</dbReference>
<proteinExistence type="inferred from homology"/>
<evidence type="ECO:0000313" key="8">
    <source>
        <dbReference type="EMBL" id="KGR80609.1"/>
    </source>
</evidence>
<evidence type="ECO:0000259" key="7">
    <source>
        <dbReference type="Pfam" id="PF07195"/>
    </source>
</evidence>
<dbReference type="InterPro" id="IPR010809">
    <property type="entry name" value="FliD_C"/>
</dbReference>
<feature type="domain" description="Flagellar hook-associated protein 2 C-terminal" evidence="7">
    <location>
        <begin position="581"/>
        <end position="827"/>
    </location>
</feature>
<organism evidence="8 9">
    <name type="scientific">Ureibacillus manganicus DSM 26584</name>
    <dbReference type="NCBI Taxonomy" id="1384049"/>
    <lineage>
        <taxon>Bacteria</taxon>
        <taxon>Bacillati</taxon>
        <taxon>Bacillota</taxon>
        <taxon>Bacilli</taxon>
        <taxon>Bacillales</taxon>
        <taxon>Caryophanaceae</taxon>
        <taxon>Ureibacillus</taxon>
    </lineage>
</organism>
<dbReference type="GO" id="GO:0005576">
    <property type="term" value="C:extracellular region"/>
    <property type="evidence" value="ECO:0007669"/>
    <property type="project" value="UniProtKB-SubCell"/>
</dbReference>
<dbReference type="InterPro" id="IPR040026">
    <property type="entry name" value="FliD"/>
</dbReference>
<keyword evidence="4 5" id="KW-0975">Bacterial flagellum</keyword>
<evidence type="ECO:0000256" key="1">
    <source>
        <dbReference type="ARBA" id="ARBA00009764"/>
    </source>
</evidence>
<evidence type="ECO:0000256" key="5">
    <source>
        <dbReference type="RuleBase" id="RU362066"/>
    </source>
</evidence>
<reference evidence="8 9" key="1">
    <citation type="submission" date="2014-02" db="EMBL/GenBank/DDBJ databases">
        <title>Draft genome sequence of Lysinibacillus manganicus DSM 26584T.</title>
        <authorList>
            <person name="Zhang F."/>
            <person name="Wang G."/>
            <person name="Zhang L."/>
        </authorList>
    </citation>
    <scope>NUCLEOTIDE SEQUENCE [LARGE SCALE GENOMIC DNA]</scope>
    <source>
        <strain evidence="8 9">DSM 26584</strain>
    </source>
</reference>
<gene>
    <name evidence="8" type="ORF">CD29_01620</name>
</gene>
<dbReference type="Pfam" id="PF02465">
    <property type="entry name" value="FliD_N"/>
    <property type="match status" value="1"/>
</dbReference>
<accession>A0A0A3I7A6</accession>
<evidence type="ECO:0000256" key="3">
    <source>
        <dbReference type="ARBA" id="ARBA00023054"/>
    </source>
</evidence>
<sequence length="837" mass="93659">MTMRIGGLASGMDIDSLVEKLLVAERAPLDKLEQKKQTYEWQRDAYREINTKLKTFDTYIADNFILKSMNPKTVTSSNSDYLTAVATSAASGTLSIEGVSQLATAARAVGSQVNLTNTSKVSDLTGTGFIELKALQSNGKMADTATKIEITEDMTVDQFVSKVNSSKAGVTMVFENGRFSITAKNTGDNKEGREIEIVASNDAILTKLGFSTDAEGLVQSIDGTNAVFQVNGIATERSTNSFTISGYSVTLKEKFNIKSTFAEKYKAALKEMELATEDKTAKNIVLNGSTDSEPPIVGEKDKYFGGNDTSKSYAQDHDYAYLAAFGVSPTYATLNLSQQETYNIWKNLSDSEKKFFDELGDGLSVNAIKTAINESSLENKENLLTITDNNLLSLSNQSEIAIYKEQAKYEEYKNKLKDFTKLSDFTYDSNKDIDTIRNEISGFTGFNDDLKNALKSYDKEELDHLFSNLSTYKAKASADDLKTKYNSLKDKLTYDSNTDTVTVGELGDKQSLWDNISTTQQDAFKKLAKQDQLHKNYTEAKEDYEAAIARETNAKYALDTAEKDAQEAGILNPDKTINQTNVNAETKVNTVQLTSNSNVNEIIDKIKEFVKTYNGLITDLKNKTSETKYRDFKPLTSLQRKEMEEKEIELWEEKAKSGMLRGDAIIQNGLSSLRSLIYESNPAVSNSKFNTLFNIGITTSRDYRSGGTLEIDEFKLQKALEEDPDAVTQLFTLSGEKEAEFTINNETKKINTNGILRKIRTTIDTIENNIDERAGKATWNETQFTLGNYLRDVNKRIDSFEDKLVDIENRYWRQFSAMETMISKANNQSTMLMNQFY</sequence>
<dbReference type="GO" id="GO:0009424">
    <property type="term" value="C:bacterial-type flagellum hook"/>
    <property type="evidence" value="ECO:0007669"/>
    <property type="project" value="UniProtKB-UniRule"/>
</dbReference>
<dbReference type="eggNOG" id="COG1345">
    <property type="taxonomic scope" value="Bacteria"/>
</dbReference>
<keyword evidence="5" id="KW-0964">Secreted</keyword>
<dbReference type="Pfam" id="PF07195">
    <property type="entry name" value="FliD_C"/>
    <property type="match status" value="1"/>
</dbReference>
<dbReference type="GO" id="GO:0071973">
    <property type="term" value="P:bacterial-type flagellum-dependent cell motility"/>
    <property type="evidence" value="ECO:0007669"/>
    <property type="project" value="TreeGrafter"/>
</dbReference>
<keyword evidence="9" id="KW-1185">Reference proteome</keyword>
<evidence type="ECO:0000256" key="2">
    <source>
        <dbReference type="ARBA" id="ARBA00011255"/>
    </source>
</evidence>
<dbReference type="RefSeq" id="WP_036182077.1">
    <property type="nucleotide sequence ID" value="NZ_AVDA01000001.1"/>
</dbReference>
<comment type="subcellular location">
    <subcellularLocation>
        <location evidence="5">Secreted</location>
    </subcellularLocation>
    <subcellularLocation>
        <location evidence="5">Bacterial flagellum</location>
    </subcellularLocation>
</comment>
<dbReference type="PANTHER" id="PTHR30288:SF0">
    <property type="entry name" value="FLAGELLAR HOOK-ASSOCIATED PROTEIN 2"/>
    <property type="match status" value="1"/>
</dbReference>
<feature type="domain" description="Flagellar hook-associated protein 2 N-terminal" evidence="6">
    <location>
        <begin position="10"/>
        <end position="106"/>
    </location>
</feature>
<dbReference type="OrthoDB" id="9776025at2"/>
<dbReference type="PANTHER" id="PTHR30288">
    <property type="entry name" value="FLAGELLAR CAP/ASSEMBLY PROTEIN FLID"/>
    <property type="match status" value="1"/>
</dbReference>
<dbReference type="STRING" id="1384049.CD29_01620"/>
<evidence type="ECO:0000313" key="9">
    <source>
        <dbReference type="Proteomes" id="UP000030416"/>
    </source>
</evidence>
<name>A0A0A3I7A6_9BACL</name>
<dbReference type="AlphaFoldDB" id="A0A0A3I7A6"/>
<evidence type="ECO:0000256" key="4">
    <source>
        <dbReference type="ARBA" id="ARBA00023143"/>
    </source>
</evidence>
<comment type="similarity">
    <text evidence="1 5">Belongs to the FliD family.</text>
</comment>
<comment type="function">
    <text evidence="5">Required for morphogenesis and for the elongation of the flagellar filament by facilitating polymerization of the flagellin monomers at the tip of growing filament. Forms a capping structure, which prevents flagellin subunits (transported through the central channel of the flagellum) from leaking out without polymerization at the distal end.</text>
</comment>
<dbReference type="InterPro" id="IPR003481">
    <property type="entry name" value="FliD_N"/>
</dbReference>
<dbReference type="Proteomes" id="UP000030416">
    <property type="component" value="Unassembled WGS sequence"/>
</dbReference>
<protein>
    <recommendedName>
        <fullName evidence="5">Flagellar hook-associated protein 2</fullName>
        <shortName evidence="5">HAP2</shortName>
    </recommendedName>
    <alternativeName>
        <fullName evidence="5">Flagellar cap protein</fullName>
    </alternativeName>
</protein>
<dbReference type="GO" id="GO:0009421">
    <property type="term" value="C:bacterial-type flagellum filament cap"/>
    <property type="evidence" value="ECO:0007669"/>
    <property type="project" value="InterPro"/>
</dbReference>
<evidence type="ECO:0000259" key="6">
    <source>
        <dbReference type="Pfam" id="PF02465"/>
    </source>
</evidence>
<keyword evidence="3" id="KW-0175">Coiled coil</keyword>
<comment type="caution">
    <text evidence="8">The sequence shown here is derived from an EMBL/GenBank/DDBJ whole genome shotgun (WGS) entry which is preliminary data.</text>
</comment>
<comment type="subunit">
    <text evidence="2 5">Homopentamer.</text>
</comment>
<dbReference type="EMBL" id="JPVN01000001">
    <property type="protein sequence ID" value="KGR80609.1"/>
    <property type="molecule type" value="Genomic_DNA"/>
</dbReference>